<comment type="caution">
    <text evidence="6">Lacks conserved residue(s) required for the propagation of feature annotation.</text>
</comment>
<organism evidence="8 9">
    <name type="scientific">Dibothriocephalus latus</name>
    <name type="common">Fish tapeworm</name>
    <name type="synonym">Diphyllobothrium latum</name>
    <dbReference type="NCBI Taxonomy" id="60516"/>
    <lineage>
        <taxon>Eukaryota</taxon>
        <taxon>Metazoa</taxon>
        <taxon>Spiralia</taxon>
        <taxon>Lophotrochozoa</taxon>
        <taxon>Platyhelminthes</taxon>
        <taxon>Cestoda</taxon>
        <taxon>Eucestoda</taxon>
        <taxon>Diphyllobothriidea</taxon>
        <taxon>Diphyllobothriidae</taxon>
        <taxon>Dibothriocephalus</taxon>
    </lineage>
</organism>
<proteinExistence type="predicted"/>
<dbReference type="OrthoDB" id="423283at2759"/>
<evidence type="ECO:0000313" key="9">
    <source>
        <dbReference type="Proteomes" id="UP000281553"/>
    </source>
</evidence>
<evidence type="ECO:0000256" key="5">
    <source>
        <dbReference type="ARBA" id="ARBA00022786"/>
    </source>
</evidence>
<feature type="domain" description="HECT" evidence="7">
    <location>
        <begin position="1"/>
        <end position="40"/>
    </location>
</feature>
<dbReference type="InterPro" id="IPR050409">
    <property type="entry name" value="E3_ubiq-protein_ligase"/>
</dbReference>
<name>A0A3P7NN00_DIBLA</name>
<dbReference type="Proteomes" id="UP000281553">
    <property type="component" value="Unassembled WGS sequence"/>
</dbReference>
<dbReference type="InterPro" id="IPR035983">
    <property type="entry name" value="Hect_E3_ubiquitin_ligase"/>
</dbReference>
<evidence type="ECO:0000256" key="6">
    <source>
        <dbReference type="PROSITE-ProRule" id="PRU00104"/>
    </source>
</evidence>
<accession>A0A3P7NN00</accession>
<dbReference type="GO" id="GO:0043161">
    <property type="term" value="P:proteasome-mediated ubiquitin-dependent protein catabolic process"/>
    <property type="evidence" value="ECO:0007669"/>
    <property type="project" value="TreeGrafter"/>
</dbReference>
<dbReference type="PANTHER" id="PTHR11254:SF429">
    <property type="entry name" value="E3 UBIQUITIN-PROTEIN LIGASE SU(DX)"/>
    <property type="match status" value="1"/>
</dbReference>
<dbReference type="AlphaFoldDB" id="A0A3P7NN00"/>
<dbReference type="GO" id="GO:0016567">
    <property type="term" value="P:protein ubiquitination"/>
    <property type="evidence" value="ECO:0007669"/>
    <property type="project" value="TreeGrafter"/>
</dbReference>
<evidence type="ECO:0000259" key="7">
    <source>
        <dbReference type="PROSITE" id="PS50237"/>
    </source>
</evidence>
<dbReference type="PROSITE" id="PS50237">
    <property type="entry name" value="HECT"/>
    <property type="match status" value="1"/>
</dbReference>
<evidence type="ECO:0000256" key="2">
    <source>
        <dbReference type="ARBA" id="ARBA00004906"/>
    </source>
</evidence>
<dbReference type="SUPFAM" id="SSF56204">
    <property type="entry name" value="Hect, E3 ligase catalytic domain"/>
    <property type="match status" value="1"/>
</dbReference>
<keyword evidence="9" id="KW-1185">Reference proteome</keyword>
<dbReference type="EMBL" id="UYRU01090039">
    <property type="protein sequence ID" value="VDN37028.1"/>
    <property type="molecule type" value="Genomic_DNA"/>
</dbReference>
<evidence type="ECO:0000256" key="3">
    <source>
        <dbReference type="ARBA" id="ARBA00012485"/>
    </source>
</evidence>
<dbReference type="EC" id="2.3.2.26" evidence="3"/>
<sequence length="89" mass="10567">MINWRFTRGTEEQMEAFLTGFADVFPLQWLQYFDERELEVSDWQLHVCLLFVKRSVLAVWDACMRVNRGVCHSRRTYALRPSVARAPKS</sequence>
<gene>
    <name evidence="8" type="ORF">DILT_LOCUS17205</name>
</gene>
<comment type="pathway">
    <text evidence="2">Protein modification; protein ubiquitination.</text>
</comment>
<reference evidence="8 9" key="1">
    <citation type="submission" date="2018-11" db="EMBL/GenBank/DDBJ databases">
        <authorList>
            <consortium name="Pathogen Informatics"/>
        </authorList>
    </citation>
    <scope>NUCLEOTIDE SEQUENCE [LARGE SCALE GENOMIC DNA]</scope>
</reference>
<keyword evidence="4" id="KW-0808">Transferase</keyword>
<dbReference type="GO" id="GO:0005737">
    <property type="term" value="C:cytoplasm"/>
    <property type="evidence" value="ECO:0007669"/>
    <property type="project" value="TreeGrafter"/>
</dbReference>
<dbReference type="PANTHER" id="PTHR11254">
    <property type="entry name" value="HECT DOMAIN UBIQUITIN-PROTEIN LIGASE"/>
    <property type="match status" value="1"/>
</dbReference>
<dbReference type="InterPro" id="IPR000569">
    <property type="entry name" value="HECT_dom"/>
</dbReference>
<dbReference type="GO" id="GO:0061630">
    <property type="term" value="F:ubiquitin protein ligase activity"/>
    <property type="evidence" value="ECO:0007669"/>
    <property type="project" value="UniProtKB-EC"/>
</dbReference>
<evidence type="ECO:0000256" key="4">
    <source>
        <dbReference type="ARBA" id="ARBA00022679"/>
    </source>
</evidence>
<protein>
    <recommendedName>
        <fullName evidence="3">HECT-type E3 ubiquitin transferase</fullName>
        <ecNumber evidence="3">2.3.2.26</ecNumber>
    </recommendedName>
</protein>
<keyword evidence="5 6" id="KW-0833">Ubl conjugation pathway</keyword>
<comment type="catalytic activity">
    <reaction evidence="1">
        <text>S-ubiquitinyl-[E2 ubiquitin-conjugating enzyme]-L-cysteine + [acceptor protein]-L-lysine = [E2 ubiquitin-conjugating enzyme]-L-cysteine + N(6)-ubiquitinyl-[acceptor protein]-L-lysine.</text>
        <dbReference type="EC" id="2.3.2.26"/>
    </reaction>
</comment>
<evidence type="ECO:0000313" key="8">
    <source>
        <dbReference type="EMBL" id="VDN37028.1"/>
    </source>
</evidence>
<evidence type="ECO:0000256" key="1">
    <source>
        <dbReference type="ARBA" id="ARBA00000885"/>
    </source>
</evidence>
<dbReference type="Gene3D" id="3.90.1750.10">
    <property type="entry name" value="Hect, E3 ligase catalytic domains"/>
    <property type="match status" value="1"/>
</dbReference>
<dbReference type="Pfam" id="PF00632">
    <property type="entry name" value="HECT"/>
    <property type="match status" value="1"/>
</dbReference>